<keyword evidence="4" id="KW-1185">Reference proteome</keyword>
<dbReference type="EMBL" id="BTSY01000006">
    <property type="protein sequence ID" value="GMT31424.1"/>
    <property type="molecule type" value="Genomic_DNA"/>
</dbReference>
<keyword evidence="2" id="KW-0472">Membrane</keyword>
<evidence type="ECO:0000313" key="4">
    <source>
        <dbReference type="Proteomes" id="UP001432322"/>
    </source>
</evidence>
<dbReference type="Proteomes" id="UP001432322">
    <property type="component" value="Unassembled WGS sequence"/>
</dbReference>
<keyword evidence="2" id="KW-1133">Transmembrane helix</keyword>
<name>A0AAV5WL12_9BILA</name>
<sequence length="142" mass="15244">KKNPIIGVVVIHAIDAVFRIGMTIKFIAYDTIVSRGREDKYFDVWTIILGAVVGGLVDLVIDGVVFWFAYAARKPMQQYALLVQRIRLREEKQRARKAALQLAPPIDPGTGSQGGAGTGPDLADAASPAQTPGATGSQTPRV</sequence>
<proteinExistence type="predicted"/>
<comment type="caution">
    <text evidence="3">The sequence shown here is derived from an EMBL/GenBank/DDBJ whole genome shotgun (WGS) entry which is preliminary data.</text>
</comment>
<reference evidence="3" key="1">
    <citation type="submission" date="2023-10" db="EMBL/GenBank/DDBJ databases">
        <title>Genome assembly of Pristionchus species.</title>
        <authorList>
            <person name="Yoshida K."/>
            <person name="Sommer R.J."/>
        </authorList>
    </citation>
    <scope>NUCLEOTIDE SEQUENCE</scope>
    <source>
        <strain evidence="3">RS5133</strain>
    </source>
</reference>
<feature type="non-terminal residue" evidence="3">
    <location>
        <position position="1"/>
    </location>
</feature>
<feature type="compositionally biased region" description="Polar residues" evidence="1">
    <location>
        <begin position="128"/>
        <end position="142"/>
    </location>
</feature>
<feature type="region of interest" description="Disordered" evidence="1">
    <location>
        <begin position="99"/>
        <end position="142"/>
    </location>
</feature>
<protein>
    <submittedName>
        <fullName evidence="3">Uncharacterized protein</fullName>
    </submittedName>
</protein>
<evidence type="ECO:0000313" key="3">
    <source>
        <dbReference type="EMBL" id="GMT31424.1"/>
    </source>
</evidence>
<evidence type="ECO:0000256" key="2">
    <source>
        <dbReference type="SAM" id="Phobius"/>
    </source>
</evidence>
<evidence type="ECO:0000256" key="1">
    <source>
        <dbReference type="SAM" id="MobiDB-lite"/>
    </source>
</evidence>
<gene>
    <name evidence="3" type="ORF">PFISCL1PPCAC_22721</name>
</gene>
<keyword evidence="2" id="KW-0812">Transmembrane</keyword>
<organism evidence="3 4">
    <name type="scientific">Pristionchus fissidentatus</name>
    <dbReference type="NCBI Taxonomy" id="1538716"/>
    <lineage>
        <taxon>Eukaryota</taxon>
        <taxon>Metazoa</taxon>
        <taxon>Ecdysozoa</taxon>
        <taxon>Nematoda</taxon>
        <taxon>Chromadorea</taxon>
        <taxon>Rhabditida</taxon>
        <taxon>Rhabditina</taxon>
        <taxon>Diplogasteromorpha</taxon>
        <taxon>Diplogasteroidea</taxon>
        <taxon>Neodiplogasteridae</taxon>
        <taxon>Pristionchus</taxon>
    </lineage>
</organism>
<dbReference type="AlphaFoldDB" id="A0AAV5WL12"/>
<feature type="transmembrane region" description="Helical" evidence="2">
    <location>
        <begin position="44"/>
        <end position="70"/>
    </location>
</feature>
<accession>A0AAV5WL12</accession>